<reference evidence="3 4" key="1">
    <citation type="submission" date="2017-05" db="EMBL/GenBank/DDBJ databases">
        <authorList>
            <person name="Varghese N."/>
            <person name="Submissions S."/>
        </authorList>
    </citation>
    <scope>NUCLEOTIDE SEQUENCE [LARGE SCALE GENOMIC DNA]</scope>
    <source>
        <strain evidence="3 4">DSM 27040</strain>
    </source>
</reference>
<evidence type="ECO:0000313" key="3">
    <source>
        <dbReference type="EMBL" id="SMO42927.1"/>
    </source>
</evidence>
<dbReference type="PANTHER" id="PTHR31793">
    <property type="entry name" value="4-HYDROXYBENZOYL-COA THIOESTERASE FAMILY MEMBER"/>
    <property type="match status" value="1"/>
</dbReference>
<proteinExistence type="inferred from homology"/>
<dbReference type="Gene3D" id="3.10.129.10">
    <property type="entry name" value="Hotdog Thioesterase"/>
    <property type="match status" value="1"/>
</dbReference>
<protein>
    <submittedName>
        <fullName evidence="3">Acyl-CoA thioester hydrolase</fullName>
    </submittedName>
</protein>
<keyword evidence="4" id="KW-1185">Reference proteome</keyword>
<accession>A0A521B746</accession>
<evidence type="ECO:0000256" key="1">
    <source>
        <dbReference type="ARBA" id="ARBA00005953"/>
    </source>
</evidence>
<dbReference type="Proteomes" id="UP000319040">
    <property type="component" value="Unassembled WGS sequence"/>
</dbReference>
<keyword evidence="2 3" id="KW-0378">Hydrolase</keyword>
<dbReference type="InterPro" id="IPR050563">
    <property type="entry name" value="4-hydroxybenzoyl-CoA_TE"/>
</dbReference>
<dbReference type="RefSeq" id="WP_142532095.1">
    <property type="nucleotide sequence ID" value="NZ_FXTB01000001.1"/>
</dbReference>
<dbReference type="OrthoDB" id="9799036at2"/>
<name>A0A521B746_SACCC</name>
<dbReference type="InterPro" id="IPR006684">
    <property type="entry name" value="YbgC/YbaW"/>
</dbReference>
<comment type="similarity">
    <text evidence="1">Belongs to the 4-hydroxybenzoyl-CoA thioesterase family.</text>
</comment>
<gene>
    <name evidence="3" type="ORF">SAMN06265379_101761</name>
</gene>
<dbReference type="PIRSF" id="PIRSF003230">
    <property type="entry name" value="YbgC"/>
    <property type="match status" value="1"/>
</dbReference>
<organism evidence="3 4">
    <name type="scientific">Saccharicrinis carchari</name>
    <dbReference type="NCBI Taxonomy" id="1168039"/>
    <lineage>
        <taxon>Bacteria</taxon>
        <taxon>Pseudomonadati</taxon>
        <taxon>Bacteroidota</taxon>
        <taxon>Bacteroidia</taxon>
        <taxon>Marinilabiliales</taxon>
        <taxon>Marinilabiliaceae</taxon>
        <taxon>Saccharicrinis</taxon>
    </lineage>
</organism>
<sequence length="137" mass="16048">MNKTTYDFELEFKVRDYECDLQGVVNNAVYQNYLEHTRHEFLDSIGVNFANLFQRNILAVVARADMQYKYPLRSNDVFVVRLRCEHKGVKYMFYQDIYRLADEKLCLKAAITTTTLINGKLGICTEIGEALDRFRKG</sequence>
<dbReference type="PANTHER" id="PTHR31793:SF27">
    <property type="entry name" value="NOVEL THIOESTERASE SUPERFAMILY DOMAIN AND SAPOSIN A-TYPE DOMAIN CONTAINING PROTEIN (0610012H03RIK)"/>
    <property type="match status" value="1"/>
</dbReference>
<dbReference type="InterPro" id="IPR029069">
    <property type="entry name" value="HotDog_dom_sf"/>
</dbReference>
<dbReference type="EMBL" id="FXTB01000001">
    <property type="protein sequence ID" value="SMO42927.1"/>
    <property type="molecule type" value="Genomic_DNA"/>
</dbReference>
<dbReference type="SUPFAM" id="SSF54637">
    <property type="entry name" value="Thioesterase/thiol ester dehydrase-isomerase"/>
    <property type="match status" value="1"/>
</dbReference>
<evidence type="ECO:0000313" key="4">
    <source>
        <dbReference type="Proteomes" id="UP000319040"/>
    </source>
</evidence>
<dbReference type="GO" id="GO:0047617">
    <property type="term" value="F:fatty acyl-CoA hydrolase activity"/>
    <property type="evidence" value="ECO:0007669"/>
    <property type="project" value="TreeGrafter"/>
</dbReference>
<dbReference type="AlphaFoldDB" id="A0A521B746"/>
<dbReference type="Pfam" id="PF13279">
    <property type="entry name" value="4HBT_2"/>
    <property type="match status" value="1"/>
</dbReference>
<dbReference type="CDD" id="cd00586">
    <property type="entry name" value="4HBT"/>
    <property type="match status" value="1"/>
</dbReference>
<evidence type="ECO:0000256" key="2">
    <source>
        <dbReference type="ARBA" id="ARBA00022801"/>
    </source>
</evidence>